<dbReference type="Proteomes" id="UP001215598">
    <property type="component" value="Unassembled WGS sequence"/>
</dbReference>
<evidence type="ECO:0000256" key="1">
    <source>
        <dbReference type="SAM" id="MobiDB-lite"/>
    </source>
</evidence>
<organism evidence="2 3">
    <name type="scientific">Mycena metata</name>
    <dbReference type="NCBI Taxonomy" id="1033252"/>
    <lineage>
        <taxon>Eukaryota</taxon>
        <taxon>Fungi</taxon>
        <taxon>Dikarya</taxon>
        <taxon>Basidiomycota</taxon>
        <taxon>Agaricomycotina</taxon>
        <taxon>Agaricomycetes</taxon>
        <taxon>Agaricomycetidae</taxon>
        <taxon>Agaricales</taxon>
        <taxon>Marasmiineae</taxon>
        <taxon>Mycenaceae</taxon>
        <taxon>Mycena</taxon>
    </lineage>
</organism>
<protein>
    <submittedName>
        <fullName evidence="2">Uncharacterized protein</fullName>
    </submittedName>
</protein>
<reference evidence="2" key="1">
    <citation type="submission" date="2023-03" db="EMBL/GenBank/DDBJ databases">
        <title>Massive genome expansion in bonnet fungi (Mycena s.s.) driven by repeated elements and novel gene families across ecological guilds.</title>
        <authorList>
            <consortium name="Lawrence Berkeley National Laboratory"/>
            <person name="Harder C.B."/>
            <person name="Miyauchi S."/>
            <person name="Viragh M."/>
            <person name="Kuo A."/>
            <person name="Thoen E."/>
            <person name="Andreopoulos B."/>
            <person name="Lu D."/>
            <person name="Skrede I."/>
            <person name="Drula E."/>
            <person name="Henrissat B."/>
            <person name="Morin E."/>
            <person name="Kohler A."/>
            <person name="Barry K."/>
            <person name="LaButti K."/>
            <person name="Morin E."/>
            <person name="Salamov A."/>
            <person name="Lipzen A."/>
            <person name="Mereny Z."/>
            <person name="Hegedus B."/>
            <person name="Baldrian P."/>
            <person name="Stursova M."/>
            <person name="Weitz H."/>
            <person name="Taylor A."/>
            <person name="Grigoriev I.V."/>
            <person name="Nagy L.G."/>
            <person name="Martin F."/>
            <person name="Kauserud H."/>
        </authorList>
    </citation>
    <scope>NUCLEOTIDE SEQUENCE</scope>
    <source>
        <strain evidence="2">CBHHK182m</strain>
    </source>
</reference>
<comment type="caution">
    <text evidence="2">The sequence shown here is derived from an EMBL/GenBank/DDBJ whole genome shotgun (WGS) entry which is preliminary data.</text>
</comment>
<name>A0AAD7HNE4_9AGAR</name>
<gene>
    <name evidence="2" type="ORF">B0H16DRAFT_1596649</name>
</gene>
<dbReference type="AlphaFoldDB" id="A0AAD7HNE4"/>
<evidence type="ECO:0000313" key="3">
    <source>
        <dbReference type="Proteomes" id="UP001215598"/>
    </source>
</evidence>
<sequence>MQVEDFCRLHAHPPFCKHISGFLDSVYEDLLIYSPVVTSSQSADAYFTWRFGQYMCFAEYRLWIQPSTGTISAELGNSHTSWSWWWTNDMTIQNPALPLNAPNADTLATACMSLDVYHHTYCLRLSHPVGLAYLTTFTTVTLGAMVSVPLTCQAVSCMDASEPVGRPHLENFVKLASLEEIEVWDGDGWRCDGVIMANGWTRCPTHSVKSSSSISLSFRVRDQDFAGWISQANHIFKRLHISSSFCDYVLIDTLEIDLWIRQITVNTPTGYLFLCPESHFRTGPASFAWPECPAYWSLDPSGAERLSTEEATHLGFPPFEFESEVAGVYWEDEVYASLRQFHAGKGFDPDSPDVARHLGHALYRLSSDEPTDVDVEAHMAESPAMTDAHASDADLSPGTSASIQEEIPPVSRTFKLLMNL</sequence>
<keyword evidence="3" id="KW-1185">Reference proteome</keyword>
<dbReference type="EMBL" id="JARKIB010000203">
    <property type="protein sequence ID" value="KAJ7724406.1"/>
    <property type="molecule type" value="Genomic_DNA"/>
</dbReference>
<proteinExistence type="predicted"/>
<accession>A0AAD7HNE4</accession>
<evidence type="ECO:0000313" key="2">
    <source>
        <dbReference type="EMBL" id="KAJ7724406.1"/>
    </source>
</evidence>
<feature type="region of interest" description="Disordered" evidence="1">
    <location>
        <begin position="383"/>
        <end position="402"/>
    </location>
</feature>